<dbReference type="PANTHER" id="PTHR13466">
    <property type="entry name" value="TEX2 PROTEIN-RELATED"/>
    <property type="match status" value="1"/>
</dbReference>
<evidence type="ECO:0000256" key="1">
    <source>
        <dbReference type="ARBA" id="ARBA00004586"/>
    </source>
</evidence>
<reference evidence="11" key="1">
    <citation type="submission" date="2015-09" db="EMBL/GenBank/DDBJ databases">
        <title>Mating type and simple sequence repeat markers indicate a single clonal population of Phyllosticta citricarpa in Florida.</title>
        <authorList>
            <person name="Wang N.-Y."/>
            <person name="Zhang K."/>
            <person name="Rollins J.A."/>
            <person name="Dewdney M.M."/>
        </authorList>
    </citation>
    <scope>NUCLEOTIDE SEQUENCE</scope>
    <source>
        <strain evidence="11">Gc12</strain>
    </source>
</reference>
<evidence type="ECO:0000256" key="2">
    <source>
        <dbReference type="ARBA" id="ARBA00022448"/>
    </source>
</evidence>
<dbReference type="GO" id="GO:0005789">
    <property type="term" value="C:endoplasmic reticulum membrane"/>
    <property type="evidence" value="ECO:0007669"/>
    <property type="project" value="UniProtKB-SubCell"/>
</dbReference>
<keyword evidence="3" id="KW-0812">Transmembrane</keyword>
<evidence type="ECO:0000256" key="8">
    <source>
        <dbReference type="ARBA" id="ARBA00023136"/>
    </source>
</evidence>
<name>A0A140CWM4_9PEZI</name>
<feature type="compositionally biased region" description="Basic and acidic residues" evidence="9">
    <location>
        <begin position="38"/>
        <end position="49"/>
    </location>
</feature>
<evidence type="ECO:0000256" key="9">
    <source>
        <dbReference type="SAM" id="MobiDB-lite"/>
    </source>
</evidence>
<feature type="region of interest" description="Disordered" evidence="9">
    <location>
        <begin position="38"/>
        <end position="72"/>
    </location>
</feature>
<keyword evidence="4" id="KW-0256">Endoplasmic reticulum</keyword>
<comment type="subcellular location">
    <subcellularLocation>
        <location evidence="1">Endoplasmic reticulum membrane</location>
    </subcellularLocation>
</comment>
<dbReference type="GO" id="GO:0008289">
    <property type="term" value="F:lipid binding"/>
    <property type="evidence" value="ECO:0007669"/>
    <property type="project" value="UniProtKB-KW"/>
</dbReference>
<dbReference type="InterPro" id="IPR031468">
    <property type="entry name" value="SMP_LBD"/>
</dbReference>
<feature type="compositionally biased region" description="Polar residues" evidence="9">
    <location>
        <begin position="619"/>
        <end position="641"/>
    </location>
</feature>
<protein>
    <submittedName>
        <fullName evidence="11">PH domain-containing protein</fullName>
    </submittedName>
</protein>
<feature type="compositionally biased region" description="Basic and acidic residues" evidence="9">
    <location>
        <begin position="696"/>
        <end position="707"/>
    </location>
</feature>
<sequence length="718" mass="79815">MASFMTYLLVYLAGGLTFVPLCLLIILAYAAITCPQKDSSEKGEHRRQDPLVTSSRDSNITGDTLRTNVSPNLKSPDDEFRVAAGYFVVCREYAPEFIHAKPNERNAPVSSGQGSESPSVYQSMYRSIFDRNKAPNPSTETTRGTKSTKRTRNLFYAVLRHGHLILFDDPEELEVRQVISLSNRRVDIFAGGGSVPEGELWIKRSCIRLCSTQSSEAYSDSRPFYFFSENCSAKEDFYFALLRSQNQQNRNAAAPSVHFDQGHMVKLIQQLHSQEDDFHSRWANALIGRLFLALYKTNHIETFIREKITKKIDRVAKPAFIQSISIQRIDLGDAAPLLRNPRLKEMNIDGDLTVEADVMYTGNFRLDIAAVARIDLGTRFKTRYVNIVLATILKRLEGHVLARIKPPPSNRMWITFEQAPKLSMAVEPIVSSRQITYGIILRAIENRIREVITETLVYPNWDDIPFLDTVGENVRGGIWEKQKDDDFAHSEALGPAEETSSVKDQDATSQETDTRESKPVSIDEKAMSMPNLMNAPYRRPGPKSIWKSFTSGKSTSSQASTSGVDLIPDSSKPKSLRSGSFSSVAGPVVNTDTALVEGLQVQPKSSQPRTIPSIKSWPIRSQPSSPSNSQIGSPPDSNSISEELKTHVLGGHENESVSVNSGTSKECFASSPEELFLSEVPRRRATSSTRSVSTGDKGDKDDYHEEFGASVDLSEVPG</sequence>
<dbReference type="CDD" id="cd21675">
    <property type="entry name" value="SMP_TEX2"/>
    <property type="match status" value="1"/>
</dbReference>
<feature type="region of interest" description="Disordered" evidence="9">
    <location>
        <begin position="493"/>
        <end position="586"/>
    </location>
</feature>
<feature type="compositionally biased region" description="Basic and acidic residues" evidence="9">
    <location>
        <begin position="500"/>
        <end position="526"/>
    </location>
</feature>
<accession>A0A140CWM4</accession>
<keyword evidence="8" id="KW-0472">Membrane</keyword>
<evidence type="ECO:0000259" key="10">
    <source>
        <dbReference type="PROSITE" id="PS51847"/>
    </source>
</evidence>
<dbReference type="GO" id="GO:0015914">
    <property type="term" value="P:phospholipid transport"/>
    <property type="evidence" value="ECO:0007669"/>
    <property type="project" value="TreeGrafter"/>
</dbReference>
<organism evidence="11">
    <name type="scientific">Phyllosticta citricarpa</name>
    <dbReference type="NCBI Taxonomy" id="55181"/>
    <lineage>
        <taxon>Eukaryota</taxon>
        <taxon>Fungi</taxon>
        <taxon>Dikarya</taxon>
        <taxon>Ascomycota</taxon>
        <taxon>Pezizomycotina</taxon>
        <taxon>Dothideomycetes</taxon>
        <taxon>Dothideomycetes incertae sedis</taxon>
        <taxon>Botryosphaeriales</taxon>
        <taxon>Phyllostictaceae</taxon>
        <taxon>Phyllosticta</taxon>
    </lineage>
</organism>
<dbReference type="PANTHER" id="PTHR13466:SF19">
    <property type="entry name" value="NUCLEUS-VACUOLE JUNCTION PROTEIN 2"/>
    <property type="match status" value="1"/>
</dbReference>
<feature type="compositionally biased region" description="Polar residues" evidence="9">
    <location>
        <begin position="51"/>
        <end position="72"/>
    </location>
</feature>
<evidence type="ECO:0000313" key="11">
    <source>
        <dbReference type="EMBL" id="AMJ39450.1"/>
    </source>
</evidence>
<evidence type="ECO:0000256" key="3">
    <source>
        <dbReference type="ARBA" id="ARBA00022692"/>
    </source>
</evidence>
<feature type="region of interest" description="Disordered" evidence="9">
    <location>
        <begin position="599"/>
        <end position="718"/>
    </location>
</feature>
<dbReference type="SUPFAM" id="SSF50729">
    <property type="entry name" value="PH domain-like"/>
    <property type="match status" value="1"/>
</dbReference>
<feature type="domain" description="SMP-LTD" evidence="10">
    <location>
        <begin position="274"/>
        <end position="467"/>
    </location>
</feature>
<evidence type="ECO:0000256" key="4">
    <source>
        <dbReference type="ARBA" id="ARBA00022824"/>
    </source>
</evidence>
<keyword evidence="2" id="KW-0813">Transport</keyword>
<keyword evidence="5" id="KW-1133">Transmembrane helix</keyword>
<evidence type="ECO:0000256" key="6">
    <source>
        <dbReference type="ARBA" id="ARBA00023055"/>
    </source>
</evidence>
<proteinExistence type="predicted"/>
<keyword evidence="6" id="KW-0445">Lipid transport</keyword>
<keyword evidence="7" id="KW-0446">Lipid-binding</keyword>
<dbReference type="GO" id="GO:0032865">
    <property type="term" value="C:ERMES complex"/>
    <property type="evidence" value="ECO:0007669"/>
    <property type="project" value="TreeGrafter"/>
</dbReference>
<evidence type="ECO:0000256" key="7">
    <source>
        <dbReference type="ARBA" id="ARBA00023121"/>
    </source>
</evidence>
<feature type="compositionally biased region" description="Low complexity" evidence="9">
    <location>
        <begin position="548"/>
        <end position="562"/>
    </location>
</feature>
<feature type="compositionally biased region" description="Basic and acidic residues" evidence="9">
    <location>
        <begin position="642"/>
        <end position="655"/>
    </location>
</feature>
<evidence type="ECO:0000256" key="5">
    <source>
        <dbReference type="ARBA" id="ARBA00022989"/>
    </source>
</evidence>
<dbReference type="GO" id="GO:1990456">
    <property type="term" value="P:mitochondrion-endoplasmic reticulum membrane tethering"/>
    <property type="evidence" value="ECO:0007669"/>
    <property type="project" value="TreeGrafter"/>
</dbReference>
<dbReference type="EMBL" id="KT708823">
    <property type="protein sequence ID" value="AMJ39450.1"/>
    <property type="molecule type" value="Genomic_DNA"/>
</dbReference>
<dbReference type="AlphaFoldDB" id="A0A140CWM4"/>
<dbReference type="PROSITE" id="PS51847">
    <property type="entry name" value="SMP"/>
    <property type="match status" value="1"/>
</dbReference>